<gene>
    <name evidence="1" type="ORF">HUK38_13370</name>
</gene>
<organism evidence="1 2">
    <name type="scientific">Thiospirillum jenense</name>
    <dbReference type="NCBI Taxonomy" id="1653858"/>
    <lineage>
        <taxon>Bacteria</taxon>
        <taxon>Pseudomonadati</taxon>
        <taxon>Pseudomonadota</taxon>
        <taxon>Gammaproteobacteria</taxon>
        <taxon>Chromatiales</taxon>
        <taxon>Chromatiaceae</taxon>
        <taxon>Thiospirillum</taxon>
    </lineage>
</organism>
<dbReference type="AlphaFoldDB" id="A0A839HJX9"/>
<keyword evidence="2" id="KW-1185">Reference proteome</keyword>
<proteinExistence type="predicted"/>
<reference evidence="1 2" key="1">
    <citation type="journal article" date="2020" name="Arch. Microbiol.">
        <title>The genome sequence of the giant phototrophic gammaproteobacterium Thiospirillum jenense gives insight into its physiological properties and phylogenetic relationships.</title>
        <authorList>
            <person name="Imhoff J.F."/>
            <person name="Meyer T.E."/>
            <person name="Kyndt J.A."/>
        </authorList>
    </citation>
    <scope>NUCLEOTIDE SEQUENCE [LARGE SCALE GENOMIC DNA]</scope>
    <source>
        <strain evidence="1 2">DSM 216</strain>
    </source>
</reference>
<dbReference type="EMBL" id="JABVCQ010000041">
    <property type="protein sequence ID" value="MBB1127206.1"/>
    <property type="molecule type" value="Genomic_DNA"/>
</dbReference>
<dbReference type="RefSeq" id="WP_182584833.1">
    <property type="nucleotide sequence ID" value="NZ_JABVCQ010000041.1"/>
</dbReference>
<protein>
    <submittedName>
        <fullName evidence="1">IS1 family transposase</fullName>
    </submittedName>
</protein>
<evidence type="ECO:0000313" key="1">
    <source>
        <dbReference type="EMBL" id="MBB1127206.1"/>
    </source>
</evidence>
<accession>A0A839HJX9</accession>
<comment type="caution">
    <text evidence="1">The sequence shown here is derived from an EMBL/GenBank/DDBJ whole genome shotgun (WGS) entry which is preliminary data.</text>
</comment>
<sequence>MNCPKYQSESIIKNGFNSLNKQIYRCKTCGRQFVLNPSKMAISQGTKERVDRLLLERNLLRNIQRCILVQYGVLFIIIMPHYEKG</sequence>
<dbReference type="Proteomes" id="UP000548632">
    <property type="component" value="Unassembled WGS sequence"/>
</dbReference>
<evidence type="ECO:0000313" key="2">
    <source>
        <dbReference type="Proteomes" id="UP000548632"/>
    </source>
</evidence>
<name>A0A839HJX9_9GAMM</name>